<organism evidence="2 3">
    <name type="scientific">Corallococcus aberystwythensis</name>
    <dbReference type="NCBI Taxonomy" id="2316722"/>
    <lineage>
        <taxon>Bacteria</taxon>
        <taxon>Pseudomonadati</taxon>
        <taxon>Myxococcota</taxon>
        <taxon>Myxococcia</taxon>
        <taxon>Myxococcales</taxon>
        <taxon>Cystobacterineae</taxon>
        <taxon>Myxococcaceae</taxon>
        <taxon>Corallococcus</taxon>
    </lineage>
</organism>
<evidence type="ECO:0000313" key="3">
    <source>
        <dbReference type="Proteomes" id="UP000267003"/>
    </source>
</evidence>
<dbReference type="InterPro" id="IPR038607">
    <property type="entry name" value="PhoD-like_sf"/>
</dbReference>
<dbReference type="AlphaFoldDB" id="A0A3A8QBN0"/>
<dbReference type="SUPFAM" id="SSF56300">
    <property type="entry name" value="Metallo-dependent phosphatases"/>
    <property type="match status" value="1"/>
</dbReference>
<sequence>MELLLGPILYAKEQVTYDPQGEDTWSFFLNLFLGGTDPDQPLPLKLCFKNEQGKEVFASMEARPAADFSWLPKDSAGVVWRWEVILKRQSAVQRLRYHFEAPDQPDRPFSFKQRPFPERRKPPYEFQAQPLVVEDVVVPAKGASPNIAFFSCNGTEKVMDPKNRSKAFVLWERMLEEHQGKAGRSRKPSGFQLLIGGGDQIYADSLWKTMDEMRCLEGIPDTLDEPVPEGFAERVMAEYVDLYRERWNGRQGIAPMLARVPGLFTWDDHDIFDGWGSQEASQETQWFTDIYSAAARAFEAFQLGRLEDPQTARRPDDRTCAPGEKRHYLQTMTFASEQCDLDVVMLDLRSGRTSGSADEVGYTVMSKSQWEAFDDWRAACCARKVGKAYRAHHILVVSSIPIVHLRFSTTLERMAGRFSDERDDMLDQWESMVHRGERNRLIMDLFSLAKRSEASVTVLSGDVHVAARGRMRSSNREHLTEAQYVAGETFIEQLTSSAISNMPPNIFQFLGILMASKDSIEDLPGFIQTQMLPVGRDLYLRERNWLALRVEPSRLDPPQPKLWARWVAEKSPLSMEVVVAPSPPPPPTRLP</sequence>
<evidence type="ECO:0000313" key="2">
    <source>
        <dbReference type="EMBL" id="RKH64981.1"/>
    </source>
</evidence>
<comment type="caution">
    <text evidence="2">The sequence shown here is derived from an EMBL/GenBank/DDBJ whole genome shotgun (WGS) entry which is preliminary data.</text>
</comment>
<dbReference type="EMBL" id="RAWK01000098">
    <property type="protein sequence ID" value="RKH64981.1"/>
    <property type="molecule type" value="Genomic_DNA"/>
</dbReference>
<dbReference type="InterPro" id="IPR029052">
    <property type="entry name" value="Metallo-depent_PP-like"/>
</dbReference>
<dbReference type="GO" id="GO:0016020">
    <property type="term" value="C:membrane"/>
    <property type="evidence" value="ECO:0007669"/>
    <property type="project" value="TreeGrafter"/>
</dbReference>
<dbReference type="Pfam" id="PF09423">
    <property type="entry name" value="PhoD"/>
    <property type="match status" value="1"/>
</dbReference>
<dbReference type="Proteomes" id="UP000267003">
    <property type="component" value="Unassembled WGS sequence"/>
</dbReference>
<dbReference type="Gene3D" id="3.60.21.70">
    <property type="entry name" value="PhoD-like phosphatase"/>
    <property type="match status" value="1"/>
</dbReference>
<evidence type="ECO:0000259" key="1">
    <source>
        <dbReference type="Pfam" id="PF09423"/>
    </source>
</evidence>
<gene>
    <name evidence="2" type="ORF">D7W81_17685</name>
</gene>
<feature type="domain" description="PhoD-like phosphatase metallophosphatase" evidence="1">
    <location>
        <begin position="191"/>
        <end position="498"/>
    </location>
</feature>
<dbReference type="PANTHER" id="PTHR46689:SF1">
    <property type="entry name" value="PHOD-LIKE PHOSPHATASE DOMAIN-CONTAINING PROTEIN"/>
    <property type="match status" value="1"/>
</dbReference>
<dbReference type="InterPro" id="IPR018946">
    <property type="entry name" value="PhoD-like_MPP"/>
</dbReference>
<reference evidence="3" key="1">
    <citation type="submission" date="2018-09" db="EMBL/GenBank/DDBJ databases">
        <authorList>
            <person name="Livingstone P.G."/>
            <person name="Whitworth D.E."/>
        </authorList>
    </citation>
    <scope>NUCLEOTIDE SEQUENCE [LARGE SCALE GENOMIC DNA]</scope>
    <source>
        <strain evidence="3">AB050A</strain>
    </source>
</reference>
<dbReference type="PANTHER" id="PTHR46689">
    <property type="entry name" value="MEMBRANE PROTEIN, PUTATIVE-RELATED"/>
    <property type="match status" value="1"/>
</dbReference>
<dbReference type="CDD" id="cd07389">
    <property type="entry name" value="MPP_PhoD"/>
    <property type="match status" value="1"/>
</dbReference>
<keyword evidence="3" id="KW-1185">Reference proteome</keyword>
<proteinExistence type="predicted"/>
<accession>A0A3A8QBN0</accession>
<name>A0A3A8QBN0_9BACT</name>
<protein>
    <submittedName>
        <fullName evidence="2">Alkaline phosphatase family protein</fullName>
    </submittedName>
</protein>